<evidence type="ECO:0000256" key="4">
    <source>
        <dbReference type="ARBA" id="ARBA00022679"/>
    </source>
</evidence>
<evidence type="ECO:0000256" key="5">
    <source>
        <dbReference type="ARBA" id="ARBA00022741"/>
    </source>
</evidence>
<feature type="binding site" evidence="8">
    <location>
        <position position="47"/>
    </location>
    <ligand>
        <name>substrate</name>
    </ligand>
</feature>
<dbReference type="CDD" id="cd04242">
    <property type="entry name" value="AAK_G5K_ProB"/>
    <property type="match status" value="1"/>
</dbReference>
<dbReference type="GO" id="GO:0005524">
    <property type="term" value="F:ATP binding"/>
    <property type="evidence" value="ECO:0007669"/>
    <property type="project" value="UniProtKB-KW"/>
</dbReference>
<protein>
    <recommendedName>
        <fullName evidence="8">Glutamate 5-kinase</fullName>
        <ecNumber evidence="8">2.7.2.11</ecNumber>
    </recommendedName>
    <alternativeName>
        <fullName evidence="8">Gamma-glutamyl kinase</fullName>
        <shortName evidence="8">GK</shortName>
    </alternativeName>
</protein>
<keyword evidence="1 8" id="KW-0963">Cytoplasm</keyword>
<name>A0A1G9A7P1_9BACT</name>
<dbReference type="GO" id="GO:0055129">
    <property type="term" value="P:L-proline biosynthetic process"/>
    <property type="evidence" value="ECO:0007669"/>
    <property type="project" value="UniProtKB-UniRule"/>
</dbReference>
<dbReference type="EMBL" id="FNFO01000002">
    <property type="protein sequence ID" value="SDK23308.1"/>
    <property type="molecule type" value="Genomic_DNA"/>
</dbReference>
<dbReference type="Gene3D" id="3.40.1160.10">
    <property type="entry name" value="Acetylglutamate kinase-like"/>
    <property type="match status" value="1"/>
</dbReference>
<dbReference type="Proteomes" id="UP000198510">
    <property type="component" value="Unassembled WGS sequence"/>
</dbReference>
<evidence type="ECO:0000256" key="7">
    <source>
        <dbReference type="ARBA" id="ARBA00022840"/>
    </source>
</evidence>
<dbReference type="InterPro" id="IPR011529">
    <property type="entry name" value="Glu_5kinase"/>
</dbReference>
<dbReference type="GO" id="GO:0005829">
    <property type="term" value="C:cytosol"/>
    <property type="evidence" value="ECO:0007669"/>
    <property type="project" value="TreeGrafter"/>
</dbReference>
<keyword evidence="11" id="KW-1185">Reference proteome</keyword>
<comment type="catalytic activity">
    <reaction evidence="8">
        <text>L-glutamate + ATP = L-glutamyl 5-phosphate + ADP</text>
        <dbReference type="Rhea" id="RHEA:14877"/>
        <dbReference type="ChEBI" id="CHEBI:29985"/>
        <dbReference type="ChEBI" id="CHEBI:30616"/>
        <dbReference type="ChEBI" id="CHEBI:58274"/>
        <dbReference type="ChEBI" id="CHEBI:456216"/>
        <dbReference type="EC" id="2.7.2.11"/>
    </reaction>
</comment>
<feature type="binding site" evidence="8">
    <location>
        <begin position="207"/>
        <end position="213"/>
    </location>
    <ligand>
        <name>ATP</name>
        <dbReference type="ChEBI" id="CHEBI:30616"/>
    </ligand>
</feature>
<dbReference type="HAMAP" id="MF_00456">
    <property type="entry name" value="ProB"/>
    <property type="match status" value="1"/>
</dbReference>
<dbReference type="PANTHER" id="PTHR43654:SF1">
    <property type="entry name" value="ISOPENTENYL PHOSPHATE KINASE"/>
    <property type="match status" value="1"/>
</dbReference>
<evidence type="ECO:0000256" key="3">
    <source>
        <dbReference type="ARBA" id="ARBA00022650"/>
    </source>
</evidence>
<feature type="binding site" evidence="8">
    <location>
        <begin position="166"/>
        <end position="167"/>
    </location>
    <ligand>
        <name>ATP</name>
        <dbReference type="ChEBI" id="CHEBI:30616"/>
    </ligand>
</feature>
<keyword evidence="2 8" id="KW-0028">Amino-acid biosynthesis</keyword>
<dbReference type="UniPathway" id="UPA00098">
    <property type="reaction ID" value="UER00359"/>
</dbReference>
<dbReference type="InterPro" id="IPR041739">
    <property type="entry name" value="G5K_ProB"/>
</dbReference>
<dbReference type="RefSeq" id="WP_176955894.1">
    <property type="nucleotide sequence ID" value="NZ_FNFO01000002.1"/>
</dbReference>
<evidence type="ECO:0000313" key="10">
    <source>
        <dbReference type="EMBL" id="SDK23308.1"/>
    </source>
</evidence>
<dbReference type="Pfam" id="PF00696">
    <property type="entry name" value="AA_kinase"/>
    <property type="match status" value="1"/>
</dbReference>
<dbReference type="FunFam" id="3.40.1160.10:FF:000006">
    <property type="entry name" value="Glutamate 5-kinase"/>
    <property type="match status" value="1"/>
</dbReference>
<dbReference type="SUPFAM" id="SSF53633">
    <property type="entry name" value="Carbamate kinase-like"/>
    <property type="match status" value="1"/>
</dbReference>
<accession>A0A1G9A7P1</accession>
<gene>
    <name evidence="8" type="primary">proB</name>
    <name evidence="10" type="ORF">SAMN05421823_102204</name>
</gene>
<keyword evidence="4 8" id="KW-0808">Transferase</keyword>
<dbReference type="EC" id="2.7.2.11" evidence="8"/>
<proteinExistence type="inferred from homology"/>
<keyword evidence="3 8" id="KW-0641">Proline biosynthesis</keyword>
<reference evidence="10 11" key="1">
    <citation type="submission" date="2016-10" db="EMBL/GenBank/DDBJ databases">
        <authorList>
            <person name="de Groot N.N."/>
        </authorList>
    </citation>
    <scope>NUCLEOTIDE SEQUENCE [LARGE SCALE GENOMIC DNA]</scope>
    <source>
        <strain evidence="10 11">DSM 25186</strain>
    </source>
</reference>
<feature type="binding site" evidence="8">
    <location>
        <position position="8"/>
    </location>
    <ligand>
        <name>ATP</name>
        <dbReference type="ChEBI" id="CHEBI:30616"/>
    </ligand>
</feature>
<comment type="function">
    <text evidence="8">Catalyzes the transfer of a phosphate group to glutamate to form L-glutamate 5-phosphate.</text>
</comment>
<dbReference type="PANTHER" id="PTHR43654">
    <property type="entry name" value="GLUTAMATE 5-KINASE"/>
    <property type="match status" value="1"/>
</dbReference>
<evidence type="ECO:0000256" key="6">
    <source>
        <dbReference type="ARBA" id="ARBA00022777"/>
    </source>
</evidence>
<dbReference type="NCBIfam" id="TIGR01027">
    <property type="entry name" value="proB"/>
    <property type="match status" value="1"/>
</dbReference>
<dbReference type="AlphaFoldDB" id="A0A1G9A7P1"/>
<sequence length="254" mass="27919">MKPIIVLKLGSSTLTAGTNRISRGKLEDVARQIVALRDDYHLVIVSSGAIATARQFINIAGWENEVASKQAMSAIGQPKLMQMYSEVFGDFDIRIAQCLMTYRDFENEESKQNTVNTIHQLIAHGYVPIINENDTVAVEELIVGDNDKLSALVASLIQADKLVLASDIDGLYDKNPHLYDDAQHIARVSNFEEVLPFIEEKKHGLGTGGMTSKLAAARICKAHHIEVIIVNGGRTNFLVDCLQDAIPATRFVST</sequence>
<dbReference type="PIRSF" id="PIRSF000729">
    <property type="entry name" value="GK"/>
    <property type="match status" value="1"/>
</dbReference>
<feature type="binding site" evidence="8">
    <location>
        <position position="146"/>
    </location>
    <ligand>
        <name>substrate</name>
    </ligand>
</feature>
<dbReference type="STRING" id="1075417.SAMN05421823_102204"/>
<feature type="binding site" evidence="8">
    <location>
        <position position="134"/>
    </location>
    <ligand>
        <name>substrate</name>
    </ligand>
</feature>
<evidence type="ECO:0000256" key="8">
    <source>
        <dbReference type="HAMAP-Rule" id="MF_00456"/>
    </source>
</evidence>
<evidence type="ECO:0000256" key="2">
    <source>
        <dbReference type="ARBA" id="ARBA00022605"/>
    </source>
</evidence>
<dbReference type="InterPro" id="IPR001057">
    <property type="entry name" value="Glu/AcGlu_kinase"/>
</dbReference>
<feature type="domain" description="Aspartate/glutamate/uridylate kinase" evidence="9">
    <location>
        <begin position="4"/>
        <end position="231"/>
    </location>
</feature>
<dbReference type="PRINTS" id="PR00474">
    <property type="entry name" value="GLU5KINASE"/>
</dbReference>
<comment type="subcellular location">
    <subcellularLocation>
        <location evidence="8">Cytoplasm</location>
    </subcellularLocation>
</comment>
<evidence type="ECO:0000256" key="1">
    <source>
        <dbReference type="ARBA" id="ARBA00022490"/>
    </source>
</evidence>
<evidence type="ECO:0000313" key="11">
    <source>
        <dbReference type="Proteomes" id="UP000198510"/>
    </source>
</evidence>
<comment type="pathway">
    <text evidence="8">Amino-acid biosynthesis; L-proline biosynthesis; L-glutamate 5-semialdehyde from L-glutamate: step 1/2.</text>
</comment>
<dbReference type="InterPro" id="IPR005715">
    <property type="entry name" value="Glu_5kinase/COase_Synthase"/>
</dbReference>
<comment type="similarity">
    <text evidence="8">Belongs to the glutamate 5-kinase family.</text>
</comment>
<keyword evidence="5 8" id="KW-0547">Nucleotide-binding</keyword>
<keyword evidence="7 8" id="KW-0067">ATP-binding</keyword>
<keyword evidence="6 8" id="KW-0418">Kinase</keyword>
<dbReference type="InterPro" id="IPR001048">
    <property type="entry name" value="Asp/Glu/Uridylate_kinase"/>
</dbReference>
<evidence type="ECO:0000259" key="9">
    <source>
        <dbReference type="Pfam" id="PF00696"/>
    </source>
</evidence>
<dbReference type="InterPro" id="IPR036393">
    <property type="entry name" value="AceGlu_kinase-like_sf"/>
</dbReference>
<dbReference type="GO" id="GO:0004349">
    <property type="term" value="F:glutamate 5-kinase activity"/>
    <property type="evidence" value="ECO:0007669"/>
    <property type="project" value="UniProtKB-UniRule"/>
</dbReference>
<organism evidence="10 11">
    <name type="scientific">Catalinimonas alkaloidigena</name>
    <dbReference type="NCBI Taxonomy" id="1075417"/>
    <lineage>
        <taxon>Bacteria</taxon>
        <taxon>Pseudomonadati</taxon>
        <taxon>Bacteroidota</taxon>
        <taxon>Cytophagia</taxon>
        <taxon>Cytophagales</taxon>
        <taxon>Catalimonadaceae</taxon>
        <taxon>Catalinimonas</taxon>
    </lineage>
</organism>